<reference evidence="1" key="1">
    <citation type="submission" date="2024-11" db="EMBL/GenBank/DDBJ databases">
        <title>Sequencing of Borrelia variable plasmids from multiple Borrelia sensu lato isolates.</title>
        <authorList>
            <person name="Mongodin E.F."/>
            <person name="Rudenko N."/>
            <person name="Fraser C.M."/>
            <person name="Schutzer S."/>
            <person name="Luft B."/>
            <person name="Morgan R."/>
            <person name="Casjens S."/>
            <person name="Qiu W."/>
        </authorList>
    </citation>
    <scope>NUCLEOTIDE SEQUENCE</scope>
    <source>
        <strain evidence="1">SCW30h</strain>
    </source>
</reference>
<accession>A0ACD5G5Z3</accession>
<geneLocation type="plasmid" evidence="1 2">
    <name>lp38</name>
</geneLocation>
<organism evidence="1 2">
    <name type="scientific">Borreliella americana</name>
    <dbReference type="NCBI Taxonomy" id="478807"/>
    <lineage>
        <taxon>Bacteria</taxon>
        <taxon>Pseudomonadati</taxon>
        <taxon>Spirochaetota</taxon>
        <taxon>Spirochaetia</taxon>
        <taxon>Spirochaetales</taxon>
        <taxon>Borreliaceae</taxon>
        <taxon>Borreliella</taxon>
    </lineage>
</organism>
<protein>
    <submittedName>
        <fullName evidence="1">P12 family lipoprotein</fullName>
    </submittedName>
</protein>
<evidence type="ECO:0000313" key="1">
    <source>
        <dbReference type="EMBL" id="XOU08973.1"/>
    </source>
</evidence>
<dbReference type="Proteomes" id="UP001305925">
    <property type="component" value="Plasmid lp38"/>
</dbReference>
<keyword evidence="1" id="KW-0614">Plasmid</keyword>
<name>A0ACD5G5Z3_9SPIR</name>
<evidence type="ECO:0000313" key="2">
    <source>
        <dbReference type="Proteomes" id="UP001305925"/>
    </source>
</evidence>
<gene>
    <name evidence="1" type="ORF">QIA00_05275</name>
</gene>
<dbReference type="EMBL" id="CP179253">
    <property type="protein sequence ID" value="XOU08973.1"/>
    <property type="molecule type" value="Genomic_DNA"/>
</dbReference>
<proteinExistence type="predicted"/>
<keyword evidence="2" id="KW-1185">Reference proteome</keyword>
<sequence>MKRLESENRVASQLSRQALNKAEGALKSLEASSFKKGLAMGRKRIIKELIKNAKTVLSKS</sequence>
<keyword evidence="1" id="KW-0449">Lipoprotein</keyword>